<evidence type="ECO:0000313" key="15">
    <source>
        <dbReference type="EMBL" id="KAG0557614.1"/>
    </source>
</evidence>
<dbReference type="AlphaFoldDB" id="A0A8T0GH39"/>
<keyword evidence="6" id="KW-0677">Repeat</keyword>
<dbReference type="GO" id="GO:0004674">
    <property type="term" value="F:protein serine/threonine kinase activity"/>
    <property type="evidence" value="ECO:0007669"/>
    <property type="project" value="UniProtKB-KW"/>
</dbReference>
<dbReference type="InterPro" id="IPR001245">
    <property type="entry name" value="Ser-Thr/Tyr_kinase_cat_dom"/>
</dbReference>
<dbReference type="FunFam" id="3.30.200.20:FF:000162">
    <property type="entry name" value="Adenine nucleotide alpha hydrolase-like domain kinase"/>
    <property type="match status" value="1"/>
</dbReference>
<dbReference type="InterPro" id="IPR001611">
    <property type="entry name" value="Leu-rich_rpt"/>
</dbReference>
<keyword evidence="10 13" id="KW-1133">Transmembrane helix</keyword>
<gene>
    <name evidence="15" type="ORF">KC19_11G144000</name>
</gene>
<dbReference type="Gene3D" id="1.10.510.10">
    <property type="entry name" value="Transferase(Phosphotransferase) domain 1"/>
    <property type="match status" value="1"/>
</dbReference>
<feature type="binding site" evidence="12">
    <location>
        <position position="688"/>
    </location>
    <ligand>
        <name>ATP</name>
        <dbReference type="ChEBI" id="CHEBI:30616"/>
    </ligand>
</feature>
<protein>
    <recommendedName>
        <fullName evidence="14">Protein kinase domain-containing protein</fullName>
    </recommendedName>
</protein>
<comment type="subcellular location">
    <subcellularLocation>
        <location evidence="1">Membrane</location>
    </subcellularLocation>
</comment>
<evidence type="ECO:0000256" key="5">
    <source>
        <dbReference type="ARBA" id="ARBA00022692"/>
    </source>
</evidence>
<evidence type="ECO:0000256" key="8">
    <source>
        <dbReference type="ARBA" id="ARBA00022777"/>
    </source>
</evidence>
<dbReference type="SUPFAM" id="SSF56112">
    <property type="entry name" value="Protein kinase-like (PK-like)"/>
    <property type="match status" value="1"/>
</dbReference>
<dbReference type="PANTHER" id="PTHR48006">
    <property type="entry name" value="LEUCINE-RICH REPEAT-CONTAINING PROTEIN DDB_G0281931-RELATED"/>
    <property type="match status" value="1"/>
</dbReference>
<name>A0A8T0GH39_CERPU</name>
<dbReference type="InterPro" id="IPR017441">
    <property type="entry name" value="Protein_kinase_ATP_BS"/>
</dbReference>
<dbReference type="InterPro" id="IPR011009">
    <property type="entry name" value="Kinase-like_dom_sf"/>
</dbReference>
<dbReference type="InterPro" id="IPR032675">
    <property type="entry name" value="LRR_dom_sf"/>
</dbReference>
<dbReference type="FunFam" id="1.10.510.10:FF:000384">
    <property type="entry name" value="G-type lectin S-receptor-like serine/threonine-protein kinase"/>
    <property type="match status" value="1"/>
</dbReference>
<keyword evidence="9 12" id="KW-0067">ATP-binding</keyword>
<evidence type="ECO:0000256" key="2">
    <source>
        <dbReference type="ARBA" id="ARBA00022527"/>
    </source>
</evidence>
<dbReference type="Gene3D" id="3.80.10.10">
    <property type="entry name" value="Ribonuclease Inhibitor"/>
    <property type="match status" value="2"/>
</dbReference>
<keyword evidence="16" id="KW-1185">Reference proteome</keyword>
<keyword evidence="11 13" id="KW-0472">Membrane</keyword>
<dbReference type="SMART" id="SM00220">
    <property type="entry name" value="S_TKc"/>
    <property type="match status" value="1"/>
</dbReference>
<feature type="domain" description="Protein kinase" evidence="14">
    <location>
        <begin position="659"/>
        <end position="948"/>
    </location>
</feature>
<evidence type="ECO:0000313" key="16">
    <source>
        <dbReference type="Proteomes" id="UP000822688"/>
    </source>
</evidence>
<keyword evidence="2" id="KW-0723">Serine/threonine-protein kinase</keyword>
<evidence type="ECO:0000256" key="6">
    <source>
        <dbReference type="ARBA" id="ARBA00022737"/>
    </source>
</evidence>
<dbReference type="InterPro" id="IPR000719">
    <property type="entry name" value="Prot_kinase_dom"/>
</dbReference>
<dbReference type="GO" id="GO:0005524">
    <property type="term" value="F:ATP binding"/>
    <property type="evidence" value="ECO:0007669"/>
    <property type="project" value="UniProtKB-UniRule"/>
</dbReference>
<reference evidence="15 16" key="1">
    <citation type="submission" date="2020-06" db="EMBL/GenBank/DDBJ databases">
        <title>WGS assembly of Ceratodon purpureus strain R40.</title>
        <authorList>
            <person name="Carey S.B."/>
            <person name="Jenkins J."/>
            <person name="Shu S."/>
            <person name="Lovell J.T."/>
            <person name="Sreedasyam A."/>
            <person name="Maumus F."/>
            <person name="Tiley G.P."/>
            <person name="Fernandez-Pozo N."/>
            <person name="Barry K."/>
            <person name="Chen C."/>
            <person name="Wang M."/>
            <person name="Lipzen A."/>
            <person name="Daum C."/>
            <person name="Saski C.A."/>
            <person name="Payton A.C."/>
            <person name="Mcbreen J.C."/>
            <person name="Conrad R.E."/>
            <person name="Kollar L.M."/>
            <person name="Olsson S."/>
            <person name="Huttunen S."/>
            <person name="Landis J.B."/>
            <person name="Wickett N.J."/>
            <person name="Johnson M.G."/>
            <person name="Rensing S.A."/>
            <person name="Grimwood J."/>
            <person name="Schmutz J."/>
            <person name="Mcdaniel S.F."/>
        </authorList>
    </citation>
    <scope>NUCLEOTIDE SEQUENCE [LARGE SCALE GENOMIC DNA]</scope>
    <source>
        <strain evidence="15 16">R40</strain>
    </source>
</reference>
<evidence type="ECO:0000256" key="9">
    <source>
        <dbReference type="ARBA" id="ARBA00022840"/>
    </source>
</evidence>
<keyword evidence="7 12" id="KW-0547">Nucleotide-binding</keyword>
<sequence>MMATMSSARGVRLCDGLQVLGCRQLHITLLFLVCTQLVGLYCIPANAQAPAPLEPDPTKQNFTIFKQYEAHALDSIRQNWTQQNEELSRVLNWASSYQHPCHVSTKTSYYDEYEGAWRGVLCTPILRTINATGNFYDVSVTTLQLYGSNSSCGYDPVVEDDYPQCNFTGIKGVLPPEIGNLTNIERIYIVHNPELTGPVPIEIWKMPNLVTIWLRNNSLMGTLPTSNDLNPSSKLKNVRLNNNNFSGSLRVSSLGTLFSSSLDILDLRFNQLNGTVDLRGLNSDAASNLSYLNLNNNNFSGSFSSGPSFNPFSLYLSNNAFTVLKFANYTEDYGITTPRLNSILYMPTLNEFYVSNNQLSGPFPVEIMTARPWYLDVSGNKYSGSLDFRSMDNISDFSLNVTLMNFSNNNFHGSFFSGRAFNPIELDLSNNYFSNISFDGYNGTTDVYMPSLESLYIQNNNLSGFPNFISKKSMLKVLNMENNKFNGEFPGQLLKAPDLLTLHAGQNYFSSIQLPDIQIQNFSTWTGVFLTNNSFGNIQYATQGPYSENNLQFSDYLFLGGNPYCNNINSLLLSRICRMNPDEETLSLHDAQKLSTKTKIVIGTSTSTFGIILLIIAFYVWRLMGRIQSLSIILKEFEKKEVKPNLYSYKEIKLATKNFDKRNKVGEGGFGVVYKGELLDGTVVAVKKLTMSSSQMLSEFLNEIVVISGLKHRNLVKLKGCCLGDGDQRMLVFEYVENKNLAEALLLHGDILEDCEPPSLDWAARFNIIVGIARGLLYLHEDSQSPVIHRDIKATNILLDKDYNAKIADFGLAYLFPTLNTEETHLTLVQIAGTRGYCSPEYAQHGHISTALDVYSFGILILEIISGRKSIDLQKSGEEVYLREWAWKLFEAQVTTTLIDSRMKHSSSDLEAITRATTVALACVQYKAANRPKMHDVVLMILGNMPIVDLFKTFEDGGVLGGVASSFDITRSDTSSSLWENDHPRVDEYSLLSGIHEIELSARS</sequence>
<keyword evidence="8" id="KW-0418">Kinase</keyword>
<proteinExistence type="predicted"/>
<dbReference type="PROSITE" id="PS00107">
    <property type="entry name" value="PROTEIN_KINASE_ATP"/>
    <property type="match status" value="1"/>
</dbReference>
<evidence type="ECO:0000259" key="14">
    <source>
        <dbReference type="PROSITE" id="PS50011"/>
    </source>
</evidence>
<evidence type="ECO:0000256" key="3">
    <source>
        <dbReference type="ARBA" id="ARBA00022614"/>
    </source>
</evidence>
<evidence type="ECO:0000256" key="1">
    <source>
        <dbReference type="ARBA" id="ARBA00004370"/>
    </source>
</evidence>
<evidence type="ECO:0000256" key="7">
    <source>
        <dbReference type="ARBA" id="ARBA00022741"/>
    </source>
</evidence>
<dbReference type="PROSITE" id="PS51450">
    <property type="entry name" value="LRR"/>
    <property type="match status" value="1"/>
</dbReference>
<dbReference type="Proteomes" id="UP000822688">
    <property type="component" value="Chromosome 11"/>
</dbReference>
<comment type="caution">
    <text evidence="15">The sequence shown here is derived from an EMBL/GenBank/DDBJ whole genome shotgun (WGS) entry which is preliminary data.</text>
</comment>
<dbReference type="Gene3D" id="3.30.200.20">
    <property type="entry name" value="Phosphorylase Kinase, domain 1"/>
    <property type="match status" value="1"/>
</dbReference>
<evidence type="ECO:0000256" key="11">
    <source>
        <dbReference type="ARBA" id="ARBA00023136"/>
    </source>
</evidence>
<accession>A0A8T0GH39</accession>
<evidence type="ECO:0000256" key="10">
    <source>
        <dbReference type="ARBA" id="ARBA00022989"/>
    </source>
</evidence>
<evidence type="ECO:0000256" key="13">
    <source>
        <dbReference type="SAM" id="Phobius"/>
    </source>
</evidence>
<dbReference type="EMBL" id="CM026432">
    <property type="protein sequence ID" value="KAG0557614.1"/>
    <property type="molecule type" value="Genomic_DNA"/>
</dbReference>
<dbReference type="PROSITE" id="PS50011">
    <property type="entry name" value="PROTEIN_KINASE_DOM"/>
    <property type="match status" value="1"/>
</dbReference>
<dbReference type="InterPro" id="IPR008271">
    <property type="entry name" value="Ser/Thr_kinase_AS"/>
</dbReference>
<feature type="transmembrane region" description="Helical" evidence="13">
    <location>
        <begin position="600"/>
        <end position="621"/>
    </location>
</feature>
<dbReference type="SUPFAM" id="SSF52058">
    <property type="entry name" value="L domain-like"/>
    <property type="match status" value="1"/>
</dbReference>
<keyword evidence="4" id="KW-0808">Transferase</keyword>
<dbReference type="Pfam" id="PF00560">
    <property type="entry name" value="LRR_1"/>
    <property type="match status" value="1"/>
</dbReference>
<evidence type="ECO:0000256" key="12">
    <source>
        <dbReference type="PROSITE-ProRule" id="PRU10141"/>
    </source>
</evidence>
<dbReference type="PANTHER" id="PTHR48006:SF34">
    <property type="entry name" value="OS08G0203700 PROTEIN"/>
    <property type="match status" value="1"/>
</dbReference>
<dbReference type="GO" id="GO:0016020">
    <property type="term" value="C:membrane"/>
    <property type="evidence" value="ECO:0007669"/>
    <property type="project" value="UniProtKB-SubCell"/>
</dbReference>
<keyword evidence="3" id="KW-0433">Leucine-rich repeat</keyword>
<organism evidence="15 16">
    <name type="scientific">Ceratodon purpureus</name>
    <name type="common">Fire moss</name>
    <name type="synonym">Dicranum purpureum</name>
    <dbReference type="NCBI Taxonomy" id="3225"/>
    <lineage>
        <taxon>Eukaryota</taxon>
        <taxon>Viridiplantae</taxon>
        <taxon>Streptophyta</taxon>
        <taxon>Embryophyta</taxon>
        <taxon>Bryophyta</taxon>
        <taxon>Bryophytina</taxon>
        <taxon>Bryopsida</taxon>
        <taxon>Dicranidae</taxon>
        <taxon>Pseudoditrichales</taxon>
        <taxon>Ditrichaceae</taxon>
        <taxon>Ceratodon</taxon>
    </lineage>
</organism>
<evidence type="ECO:0000256" key="4">
    <source>
        <dbReference type="ARBA" id="ARBA00022679"/>
    </source>
</evidence>
<keyword evidence="5 13" id="KW-0812">Transmembrane</keyword>
<dbReference type="PROSITE" id="PS00108">
    <property type="entry name" value="PROTEIN_KINASE_ST"/>
    <property type="match status" value="1"/>
</dbReference>
<dbReference type="Pfam" id="PF07714">
    <property type="entry name" value="PK_Tyr_Ser-Thr"/>
    <property type="match status" value="1"/>
</dbReference>
<dbReference type="InterPro" id="IPR051824">
    <property type="entry name" value="LRR_Rcpt-Like_S/T_Kinase"/>
</dbReference>